<keyword evidence="3" id="KW-0732">Signal</keyword>
<evidence type="ECO:0000256" key="3">
    <source>
        <dbReference type="SAM" id="SignalP"/>
    </source>
</evidence>
<evidence type="ECO:0000256" key="1">
    <source>
        <dbReference type="SAM" id="MobiDB-lite"/>
    </source>
</evidence>
<keyword evidence="2" id="KW-0472">Membrane</keyword>
<dbReference type="EMBL" id="JAGFNP010000003">
    <property type="protein sequence ID" value="MBO3732465.1"/>
    <property type="molecule type" value="Genomic_DNA"/>
</dbReference>
<organism evidence="4 5">
    <name type="scientific">Glycomyces niveus</name>
    <dbReference type="NCBI Taxonomy" id="2820287"/>
    <lineage>
        <taxon>Bacteria</taxon>
        <taxon>Bacillati</taxon>
        <taxon>Actinomycetota</taxon>
        <taxon>Actinomycetes</taxon>
        <taxon>Glycomycetales</taxon>
        <taxon>Glycomycetaceae</taxon>
        <taxon>Glycomyces</taxon>
    </lineage>
</organism>
<feature type="compositionally biased region" description="Gly residues" evidence="1">
    <location>
        <begin position="567"/>
        <end position="578"/>
    </location>
</feature>
<keyword evidence="2" id="KW-0812">Transmembrane</keyword>
<feature type="compositionally biased region" description="Gly residues" evidence="1">
    <location>
        <begin position="497"/>
        <end position="512"/>
    </location>
</feature>
<accession>A0ABS3U114</accession>
<feature type="compositionally biased region" description="Low complexity" evidence="1">
    <location>
        <begin position="292"/>
        <end position="304"/>
    </location>
</feature>
<reference evidence="4 5" key="1">
    <citation type="submission" date="2021-03" db="EMBL/GenBank/DDBJ databases">
        <title>Glycomyces sp. nov., a novel actinomycete isolated from soil.</title>
        <authorList>
            <person name="Yang X."/>
            <person name="Xu X."/>
        </authorList>
    </citation>
    <scope>NUCLEOTIDE SEQUENCE [LARGE SCALE GENOMIC DNA]</scope>
    <source>
        <strain evidence="4 5">NEAU-S30</strain>
    </source>
</reference>
<dbReference type="RefSeq" id="WP_208495271.1">
    <property type="nucleotide sequence ID" value="NZ_JAGFNP010000003.1"/>
</dbReference>
<keyword evidence="2" id="KW-1133">Transmembrane helix</keyword>
<name>A0ABS3U114_9ACTN</name>
<evidence type="ECO:0000313" key="5">
    <source>
        <dbReference type="Proteomes" id="UP000681341"/>
    </source>
</evidence>
<keyword evidence="5" id="KW-1185">Reference proteome</keyword>
<evidence type="ECO:0000256" key="2">
    <source>
        <dbReference type="SAM" id="Phobius"/>
    </source>
</evidence>
<feature type="region of interest" description="Disordered" evidence="1">
    <location>
        <begin position="496"/>
        <end position="578"/>
    </location>
</feature>
<feature type="signal peptide" evidence="3">
    <location>
        <begin position="1"/>
        <end position="34"/>
    </location>
</feature>
<evidence type="ECO:0000313" key="4">
    <source>
        <dbReference type="EMBL" id="MBO3732465.1"/>
    </source>
</evidence>
<feature type="region of interest" description="Disordered" evidence="1">
    <location>
        <begin position="374"/>
        <end position="484"/>
    </location>
</feature>
<feature type="region of interest" description="Disordered" evidence="1">
    <location>
        <begin position="292"/>
        <end position="311"/>
    </location>
</feature>
<dbReference type="SUPFAM" id="SSF63829">
    <property type="entry name" value="Calcium-dependent phosphotriesterase"/>
    <property type="match status" value="1"/>
</dbReference>
<proteinExistence type="predicted"/>
<protein>
    <submittedName>
        <fullName evidence="4">Uncharacterized protein</fullName>
    </submittedName>
</protein>
<comment type="caution">
    <text evidence="4">The sequence shown here is derived from an EMBL/GenBank/DDBJ whole genome shotgun (WGS) entry which is preliminary data.</text>
</comment>
<dbReference type="Proteomes" id="UP000681341">
    <property type="component" value="Unassembled WGS sequence"/>
</dbReference>
<feature type="transmembrane region" description="Helical" evidence="2">
    <location>
        <begin position="331"/>
        <end position="350"/>
    </location>
</feature>
<feature type="chain" id="PRO_5046071237" evidence="3">
    <location>
        <begin position="35"/>
        <end position="578"/>
    </location>
</feature>
<sequence>MRERRVGRLALPARIVAGAAGAAVLVTAAPPVYAQEEGGGEVVCDLHDPRLASPAGIAAAADGVGWWIVSSADNQDSTLSVMRVGDDCNPRDADEVFIDHQPRDPQALALDANGFLWVGDTGGATDRDWITVNQIEVDNLDNNVAYRYVFPDAAEEVEAFLIPDSGDKKPLFFSASDGQTNLYYPPGENQTENTPMDSVGTVELSEGGSVTGAAINADGSKVALRTESAVYEWTVDGDVITTLTEGTPQVTPIADEGTAQGIAYDADGNFITLASADGDGTVGTLTRYTPAAPAAEEPAASDEAAGGGAAEEGPSLVDRIIDLGVGTIVKILAAIAILGMAVMVFGIIIIRKYRKQNEGEAGEDDAAELGFAREESSFGNDRGGVYDDDPIDLGLDAGQPDPDLSQVARGGTGSVYGGARPEPSGNVYGASPARPESTGSVYGGARSEPSGNVYGASPARPESTGSVYGGARPATPPAGQGSVYGAAREEPQYGAFERGGQGSVYDNGGAGQNFGAAPPEPSGNVYGARPTTPPAGQGSTYGAAQGSVYGAGNQRSGEPEDEFWGPPEGGGATYGRGR</sequence>
<gene>
    <name evidence="4" type="ORF">J5V16_06495</name>
</gene>